<dbReference type="PANTHER" id="PTHR32282:SF15">
    <property type="entry name" value="PENICILLIN-BINDING PROTEIN 1C"/>
    <property type="match status" value="1"/>
</dbReference>
<evidence type="ECO:0000256" key="6">
    <source>
        <dbReference type="ARBA" id="ARBA00022676"/>
    </source>
</evidence>
<dbReference type="InterPro" id="IPR001460">
    <property type="entry name" value="PCN-bd_Tpept"/>
</dbReference>
<keyword evidence="8" id="KW-0378">Hydrolase</keyword>
<keyword evidence="6" id="KW-0328">Glycosyltransferase</keyword>
<gene>
    <name evidence="16" type="primary">pbpC</name>
    <name evidence="16" type="ORF">C9I57_31600</name>
</gene>
<sequence>MPEDGGAPLPASRTARANRRERACRWLQSALARAMRRRMAGLVAGLALLLIGVAVVADHLYPLPAPGRSAPFALVVTARDGTPLRAFPDKLYIWRNPVTLEDVSPRYIEALIGYEDRAFWWHPGVNPFSLLRAAGQWLIHGRIVSGGSTISMQVARIIDPTPRTLAGKLHQILRALQLEAHFSKREILTLYLNYAPMGGVLEGVDAASRAYLGKPARNLSYAEAAMLAVLPQAPSLLRPDRFPRRAQDARDKVLRRMADRWPPTVIHDALTEPVYAQTIREPMLAPLLAERLKRNARGKLRVTSTVDADLQSTVESLLLDRVRTLPPHVSCAALVLDNATLEVRAYAGSADFSDLGRASYVDMVRAWRSPGSTLKPFLYGFALDAGLIDSESLLSDVPQSFGGYQPGNFEQSFHGAVSVSEALTRSLNVPAVQVLDQYGPERFVGKLRQGGLKLRFPRDAEPNLSVILGGADTTLENLVGAYAAFARGGLAGVPRLTSNAPIEEHRMMSAGAAFIVRDILETGGPLGRAVEERGANRGIAWKTGTSFGFRDAWSVGVTDRYTVGVWIGRPDGTPNPGYVGANAATPLMMSIFSALPDAVQAPRRTPPPGVTQAQVCWPLGLAADAQPTELCAVQRRAWLLDGVAPPTFPDSVRGGEPVLRYTIDSVTGRRATAACTTHTLRDAESPLWPTLLAPWLDERSRRFDAPPWEAGCAPPGRGEGRLAIAGASSGEIIQRVYGGAPPLLHLSVNGAQGDIGWLMNGTMVGRAAAGRGWTFEFTRPGAYAITAFDQKGRYDRVTVEVR</sequence>
<dbReference type="Pfam" id="PF00912">
    <property type="entry name" value="Transgly"/>
    <property type="match status" value="1"/>
</dbReference>
<accession>A0A2T3XJS9</accession>
<dbReference type="InterPro" id="IPR009647">
    <property type="entry name" value="PBP_C"/>
</dbReference>
<reference evidence="16 17" key="1">
    <citation type="submission" date="2018-03" db="EMBL/GenBank/DDBJ databases">
        <title>Whole genome analyses suggest that Burkholderia sensu lato contains two further novel genera in the rhizoxinica-symbiotica group Mycetohabitans gen. nov., and Trinickia gen. nov.: implications for the evolution of diazotrophy and nodulation in the Burkholderiaceae.</title>
        <authorList>
            <person name="Estrada De Los Santos P."/>
            <person name="Palmer M."/>
            <person name="Chavez-Ramirez B."/>
            <person name="Steenkamp E.T."/>
            <person name="Hirsch A.M."/>
            <person name="Manyaka P."/>
            <person name="Maluk M."/>
            <person name="Lafos M."/>
            <person name="Crook M."/>
            <person name="Gross E."/>
            <person name="Simon M.F."/>
            <person name="Bueno Dos Reis Junior F."/>
            <person name="Poole P.S."/>
            <person name="Venter S.N."/>
            <person name="James E.K."/>
        </authorList>
    </citation>
    <scope>NUCLEOTIDE SEQUENCE [LARGE SCALE GENOMIC DNA]</scope>
    <source>
        <strain evidence="16 17">JPY-366</strain>
    </source>
</reference>
<evidence type="ECO:0000259" key="13">
    <source>
        <dbReference type="Pfam" id="PF00905"/>
    </source>
</evidence>
<name>A0A2T3XJS9_9BURK</name>
<dbReference type="UniPathway" id="UPA00219"/>
<dbReference type="PANTHER" id="PTHR32282">
    <property type="entry name" value="BINDING PROTEIN TRANSPEPTIDASE, PUTATIVE-RELATED"/>
    <property type="match status" value="1"/>
</dbReference>
<dbReference type="InterPro" id="IPR036950">
    <property type="entry name" value="PBP_transglycosylase"/>
</dbReference>
<evidence type="ECO:0000256" key="1">
    <source>
        <dbReference type="ARBA" id="ARBA00004752"/>
    </source>
</evidence>
<dbReference type="Proteomes" id="UP000240638">
    <property type="component" value="Unassembled WGS sequence"/>
</dbReference>
<keyword evidence="4" id="KW-0121">Carboxypeptidase</keyword>
<dbReference type="Gene3D" id="3.40.710.10">
    <property type="entry name" value="DD-peptidase/beta-lactamase superfamily"/>
    <property type="match status" value="1"/>
</dbReference>
<evidence type="ECO:0000256" key="3">
    <source>
        <dbReference type="ARBA" id="ARBA00007739"/>
    </source>
</evidence>
<dbReference type="InterPro" id="IPR023346">
    <property type="entry name" value="Lysozyme-like_dom_sf"/>
</dbReference>
<feature type="transmembrane region" description="Helical" evidence="12">
    <location>
        <begin position="39"/>
        <end position="61"/>
    </location>
</feature>
<dbReference type="GO" id="GO:0006508">
    <property type="term" value="P:proteolysis"/>
    <property type="evidence" value="ECO:0007669"/>
    <property type="project" value="UniProtKB-KW"/>
</dbReference>
<dbReference type="GO" id="GO:0008658">
    <property type="term" value="F:penicillin binding"/>
    <property type="evidence" value="ECO:0007669"/>
    <property type="project" value="InterPro"/>
</dbReference>
<evidence type="ECO:0000256" key="9">
    <source>
        <dbReference type="ARBA" id="ARBA00023268"/>
    </source>
</evidence>
<dbReference type="GO" id="GO:0030288">
    <property type="term" value="C:outer membrane-bounded periplasmic space"/>
    <property type="evidence" value="ECO:0007669"/>
    <property type="project" value="TreeGrafter"/>
</dbReference>
<evidence type="ECO:0000256" key="12">
    <source>
        <dbReference type="SAM" id="Phobius"/>
    </source>
</evidence>
<dbReference type="Gene3D" id="1.10.3810.10">
    <property type="entry name" value="Biosynthetic peptidoglycan transglycosylase-like"/>
    <property type="match status" value="1"/>
</dbReference>
<keyword evidence="5" id="KW-0645">Protease</keyword>
<comment type="caution">
    <text evidence="16">The sequence shown here is derived from an EMBL/GenBank/DDBJ whole genome shotgun (WGS) entry which is preliminary data.</text>
</comment>
<feature type="domain" description="Penicillin-binding C-terminal" evidence="15">
    <location>
        <begin position="719"/>
        <end position="799"/>
    </location>
</feature>
<protein>
    <recommendedName>
        <fullName evidence="10">peptidoglycan glycosyltransferase</fullName>
        <ecNumber evidence="10">2.4.99.28</ecNumber>
    </recommendedName>
</protein>
<dbReference type="EC" id="2.4.99.28" evidence="10"/>
<dbReference type="GO" id="GO:0009252">
    <property type="term" value="P:peptidoglycan biosynthetic process"/>
    <property type="evidence" value="ECO:0007669"/>
    <property type="project" value="UniProtKB-UniPathway"/>
</dbReference>
<dbReference type="SUPFAM" id="SSF56601">
    <property type="entry name" value="beta-lactamase/transpeptidase-like"/>
    <property type="match status" value="1"/>
</dbReference>
<evidence type="ECO:0000313" key="17">
    <source>
        <dbReference type="Proteomes" id="UP000240638"/>
    </source>
</evidence>
<evidence type="ECO:0000256" key="8">
    <source>
        <dbReference type="ARBA" id="ARBA00022801"/>
    </source>
</evidence>
<dbReference type="GO" id="GO:0008955">
    <property type="term" value="F:peptidoglycan glycosyltransferase activity"/>
    <property type="evidence" value="ECO:0007669"/>
    <property type="project" value="UniProtKB-EC"/>
</dbReference>
<feature type="domain" description="Glycosyl transferase family 51" evidence="14">
    <location>
        <begin position="92"/>
        <end position="257"/>
    </location>
</feature>
<evidence type="ECO:0000256" key="7">
    <source>
        <dbReference type="ARBA" id="ARBA00022679"/>
    </source>
</evidence>
<dbReference type="GO" id="GO:0004180">
    <property type="term" value="F:carboxypeptidase activity"/>
    <property type="evidence" value="ECO:0007669"/>
    <property type="project" value="UniProtKB-KW"/>
</dbReference>
<evidence type="ECO:0000256" key="5">
    <source>
        <dbReference type="ARBA" id="ARBA00022670"/>
    </source>
</evidence>
<keyword evidence="7" id="KW-0808">Transferase</keyword>
<proteinExistence type="inferred from homology"/>
<dbReference type="EMBL" id="PYUC01000030">
    <property type="protein sequence ID" value="PTB16785.1"/>
    <property type="molecule type" value="Genomic_DNA"/>
</dbReference>
<comment type="catalytic activity">
    <reaction evidence="11">
        <text>[GlcNAc-(1-&gt;4)-Mur2Ac(oyl-L-Ala-gamma-D-Glu-L-Lys-D-Ala-D-Ala)](n)-di-trans,octa-cis-undecaprenyl diphosphate + beta-D-GlcNAc-(1-&gt;4)-Mur2Ac(oyl-L-Ala-gamma-D-Glu-L-Lys-D-Ala-D-Ala)-di-trans,octa-cis-undecaprenyl diphosphate = [GlcNAc-(1-&gt;4)-Mur2Ac(oyl-L-Ala-gamma-D-Glu-L-Lys-D-Ala-D-Ala)](n+1)-di-trans,octa-cis-undecaprenyl diphosphate + di-trans,octa-cis-undecaprenyl diphosphate + H(+)</text>
        <dbReference type="Rhea" id="RHEA:23708"/>
        <dbReference type="Rhea" id="RHEA-COMP:9602"/>
        <dbReference type="Rhea" id="RHEA-COMP:9603"/>
        <dbReference type="ChEBI" id="CHEBI:15378"/>
        <dbReference type="ChEBI" id="CHEBI:58405"/>
        <dbReference type="ChEBI" id="CHEBI:60033"/>
        <dbReference type="ChEBI" id="CHEBI:78435"/>
        <dbReference type="EC" id="2.4.99.28"/>
    </reaction>
</comment>
<dbReference type="Pfam" id="PF06832">
    <property type="entry name" value="BiPBP_C"/>
    <property type="match status" value="1"/>
</dbReference>
<evidence type="ECO:0000256" key="10">
    <source>
        <dbReference type="ARBA" id="ARBA00044770"/>
    </source>
</evidence>
<comment type="similarity">
    <text evidence="3">In the N-terminal section; belongs to the glycosyltransferase 51 family.</text>
</comment>
<dbReference type="SUPFAM" id="SSF53955">
    <property type="entry name" value="Lysozyme-like"/>
    <property type="match status" value="1"/>
</dbReference>
<evidence type="ECO:0000313" key="16">
    <source>
        <dbReference type="EMBL" id="PTB16785.1"/>
    </source>
</evidence>
<evidence type="ECO:0000259" key="14">
    <source>
        <dbReference type="Pfam" id="PF00912"/>
    </source>
</evidence>
<keyword evidence="12" id="KW-1133">Transmembrane helix</keyword>
<feature type="domain" description="Penicillin-binding protein transpeptidase" evidence="13">
    <location>
        <begin position="332"/>
        <end position="552"/>
    </location>
</feature>
<comment type="similarity">
    <text evidence="2">In the C-terminal section; belongs to the transpeptidase family.</text>
</comment>
<dbReference type="InterPro" id="IPR012338">
    <property type="entry name" value="Beta-lactam/transpept-like"/>
</dbReference>
<dbReference type="InterPro" id="IPR050396">
    <property type="entry name" value="Glycosyltr_51/Transpeptidase"/>
</dbReference>
<keyword evidence="12" id="KW-0812">Transmembrane</keyword>
<dbReference type="AlphaFoldDB" id="A0A2T3XJS9"/>
<evidence type="ECO:0000256" key="11">
    <source>
        <dbReference type="ARBA" id="ARBA00049902"/>
    </source>
</evidence>
<keyword evidence="9" id="KW-0511">Multifunctional enzyme</keyword>
<dbReference type="InterPro" id="IPR011815">
    <property type="entry name" value="PBP_1c"/>
</dbReference>
<dbReference type="InterPro" id="IPR001264">
    <property type="entry name" value="Glyco_trans_51"/>
</dbReference>
<evidence type="ECO:0000259" key="15">
    <source>
        <dbReference type="Pfam" id="PF06832"/>
    </source>
</evidence>
<dbReference type="NCBIfam" id="TIGR02073">
    <property type="entry name" value="PBP_1c"/>
    <property type="match status" value="1"/>
</dbReference>
<keyword evidence="12" id="KW-0472">Membrane</keyword>
<evidence type="ECO:0000256" key="4">
    <source>
        <dbReference type="ARBA" id="ARBA00022645"/>
    </source>
</evidence>
<organism evidence="16 17">
    <name type="scientific">Trinickia symbiotica</name>
    <dbReference type="NCBI Taxonomy" id="863227"/>
    <lineage>
        <taxon>Bacteria</taxon>
        <taxon>Pseudomonadati</taxon>
        <taxon>Pseudomonadota</taxon>
        <taxon>Betaproteobacteria</taxon>
        <taxon>Burkholderiales</taxon>
        <taxon>Burkholderiaceae</taxon>
        <taxon>Trinickia</taxon>
    </lineage>
</organism>
<evidence type="ECO:0000256" key="2">
    <source>
        <dbReference type="ARBA" id="ARBA00007090"/>
    </source>
</evidence>
<comment type="pathway">
    <text evidence="1">Cell wall biogenesis; peptidoglycan biosynthesis.</text>
</comment>
<dbReference type="Pfam" id="PF00905">
    <property type="entry name" value="Transpeptidase"/>
    <property type="match status" value="1"/>
</dbReference>